<feature type="transmembrane region" description="Helical" evidence="1">
    <location>
        <begin position="31"/>
        <end position="48"/>
    </location>
</feature>
<accession>A0A371PFH2</accession>
<keyword evidence="3" id="KW-1185">Reference proteome</keyword>
<gene>
    <name evidence="2" type="ORF">DX130_13110</name>
</gene>
<dbReference type="AlphaFoldDB" id="A0A371PFH2"/>
<name>A0A371PFH2_9BACL</name>
<comment type="caution">
    <text evidence="2">The sequence shown here is derived from an EMBL/GenBank/DDBJ whole genome shotgun (WGS) entry which is preliminary data.</text>
</comment>
<reference evidence="2 3" key="1">
    <citation type="submission" date="2018-08" db="EMBL/GenBank/DDBJ databases">
        <title>Paenibacillus sp. M4BSY-1, whole genome shotgun sequence.</title>
        <authorList>
            <person name="Tuo L."/>
        </authorList>
    </citation>
    <scope>NUCLEOTIDE SEQUENCE [LARGE SCALE GENOMIC DNA]</scope>
    <source>
        <strain evidence="2 3">M4BSY-1</strain>
    </source>
</reference>
<organism evidence="2 3">
    <name type="scientific">Paenibacillus paeoniae</name>
    <dbReference type="NCBI Taxonomy" id="2292705"/>
    <lineage>
        <taxon>Bacteria</taxon>
        <taxon>Bacillati</taxon>
        <taxon>Bacillota</taxon>
        <taxon>Bacilli</taxon>
        <taxon>Bacillales</taxon>
        <taxon>Paenibacillaceae</taxon>
        <taxon>Paenibacillus</taxon>
    </lineage>
</organism>
<dbReference type="Proteomes" id="UP000261905">
    <property type="component" value="Unassembled WGS sequence"/>
</dbReference>
<keyword evidence="1" id="KW-1133">Transmembrane helix</keyword>
<evidence type="ECO:0000256" key="1">
    <source>
        <dbReference type="SAM" id="Phobius"/>
    </source>
</evidence>
<dbReference type="EMBL" id="QUBQ01000002">
    <property type="protein sequence ID" value="REK74625.1"/>
    <property type="molecule type" value="Genomic_DNA"/>
</dbReference>
<protein>
    <submittedName>
        <fullName evidence="2">Uncharacterized protein</fullName>
    </submittedName>
</protein>
<evidence type="ECO:0000313" key="3">
    <source>
        <dbReference type="Proteomes" id="UP000261905"/>
    </source>
</evidence>
<keyword evidence="1" id="KW-0812">Transmembrane</keyword>
<proteinExistence type="predicted"/>
<keyword evidence="1" id="KW-0472">Membrane</keyword>
<evidence type="ECO:0000313" key="2">
    <source>
        <dbReference type="EMBL" id="REK74625.1"/>
    </source>
</evidence>
<sequence length="66" mass="7162">MSKTLSLFFASLSILFLSATAISISHSGWLVLLFGLLSLFSVGAGFIVKARLRRRSEQQSSSSDKP</sequence>
<dbReference type="RefSeq" id="WP_116046153.1">
    <property type="nucleotide sequence ID" value="NZ_QUBQ01000002.1"/>
</dbReference>